<comment type="caution">
    <text evidence="1">The sequence shown here is derived from an EMBL/GenBank/DDBJ whole genome shotgun (WGS) entry which is preliminary data.</text>
</comment>
<organism evidence="1 2">
    <name type="scientific">Pseudomonas taiwanensis</name>
    <dbReference type="NCBI Taxonomy" id="470150"/>
    <lineage>
        <taxon>Bacteria</taxon>
        <taxon>Pseudomonadati</taxon>
        <taxon>Pseudomonadota</taxon>
        <taxon>Gammaproteobacteria</taxon>
        <taxon>Pseudomonadales</taxon>
        <taxon>Pseudomonadaceae</taxon>
        <taxon>Pseudomonas</taxon>
    </lineage>
</organism>
<proteinExistence type="predicted"/>
<dbReference type="EMBL" id="JABWRS010000001">
    <property type="protein sequence ID" value="MBC3474287.1"/>
    <property type="molecule type" value="Genomic_DNA"/>
</dbReference>
<reference evidence="1 2" key="1">
    <citation type="journal article" date="2020" name="Microorganisms">
        <title>Reliable Identification of Environmental Pseudomonas Isolates Using the rpoD Gene.</title>
        <authorList>
            <consortium name="The Broad Institute Genome Sequencing Platform"/>
            <person name="Girard L."/>
            <person name="Lood C."/>
            <person name="Rokni-Zadeh H."/>
            <person name="van Noort V."/>
            <person name="Lavigne R."/>
            <person name="De Mot R."/>
        </authorList>
    </citation>
    <scope>NUCLEOTIDE SEQUENCE [LARGE SCALE GENOMIC DNA]</scope>
    <source>
        <strain evidence="1 2">RW7P2</strain>
    </source>
</reference>
<accession>A0ABR6V187</accession>
<dbReference type="RefSeq" id="WP_023381079.1">
    <property type="nucleotide sequence ID" value="NZ_JABWRR010000012.1"/>
</dbReference>
<sequence length="82" mass="9314">MSDPANASMLLFRRLERAASESVLLHELQARVSDDGQHLIVSRYREHRTAQGRPHCREVHRSVPITALLKWMAKQGAVLNSL</sequence>
<gene>
    <name evidence="1" type="ORF">HU747_01625</name>
</gene>
<evidence type="ECO:0000313" key="2">
    <source>
        <dbReference type="Proteomes" id="UP000628086"/>
    </source>
</evidence>
<keyword evidence="2" id="KW-1185">Reference proteome</keyword>
<name>A0ABR6V187_9PSED</name>
<dbReference type="Proteomes" id="UP000628086">
    <property type="component" value="Unassembled WGS sequence"/>
</dbReference>
<protein>
    <submittedName>
        <fullName evidence="1">Uncharacterized protein</fullName>
    </submittedName>
</protein>
<evidence type="ECO:0000313" key="1">
    <source>
        <dbReference type="EMBL" id="MBC3474287.1"/>
    </source>
</evidence>